<dbReference type="Gene3D" id="2.60.120.330">
    <property type="entry name" value="B-lactam Antibiotic, Isopenicillin N Synthase, Chain"/>
    <property type="match status" value="2"/>
</dbReference>
<accession>M1D599</accession>
<evidence type="ECO:0000313" key="7">
    <source>
        <dbReference type="Proteomes" id="UP000011115"/>
    </source>
</evidence>
<evidence type="ECO:0000256" key="2">
    <source>
        <dbReference type="ARBA" id="ARBA00022896"/>
    </source>
</evidence>
<dbReference type="PANTHER" id="PTHR47990">
    <property type="entry name" value="2-OXOGLUTARATE (2OG) AND FE(II)-DEPENDENT OXYGENASE SUPERFAMILY PROTEIN-RELATED"/>
    <property type="match status" value="1"/>
</dbReference>
<dbReference type="InterPro" id="IPR005123">
    <property type="entry name" value="Oxoglu/Fe-dep_dioxygenase_dom"/>
</dbReference>
<dbReference type="InterPro" id="IPR050231">
    <property type="entry name" value="Iron_ascorbate_oxido_reductase"/>
</dbReference>
<dbReference type="Pfam" id="PF14226">
    <property type="entry name" value="DIOX_N"/>
    <property type="match status" value="1"/>
</dbReference>
<dbReference type="Proteomes" id="UP000011115">
    <property type="component" value="Unassembled WGS sequence"/>
</dbReference>
<keyword evidence="7" id="KW-1185">Reference proteome</keyword>
<dbReference type="InterPro" id="IPR026992">
    <property type="entry name" value="DIOX_N"/>
</dbReference>
<keyword evidence="1 4" id="KW-0479">Metal-binding</keyword>
<dbReference type="AlphaFoldDB" id="M1D599"/>
<evidence type="ECO:0000256" key="1">
    <source>
        <dbReference type="ARBA" id="ARBA00022723"/>
    </source>
</evidence>
<protein>
    <submittedName>
        <fullName evidence="6">Oxidoreductase, 2OG-Fe(II) oxygenase family protein</fullName>
    </submittedName>
</protein>
<organism evidence="6 7">
    <name type="scientific">Solanum tuberosum</name>
    <name type="common">Potato</name>
    <dbReference type="NCBI Taxonomy" id="4113"/>
    <lineage>
        <taxon>Eukaryota</taxon>
        <taxon>Viridiplantae</taxon>
        <taxon>Streptophyta</taxon>
        <taxon>Embryophyta</taxon>
        <taxon>Tracheophyta</taxon>
        <taxon>Spermatophyta</taxon>
        <taxon>Magnoliopsida</taxon>
        <taxon>eudicotyledons</taxon>
        <taxon>Gunneridae</taxon>
        <taxon>Pentapetalae</taxon>
        <taxon>asterids</taxon>
        <taxon>lamiids</taxon>
        <taxon>Solanales</taxon>
        <taxon>Solanaceae</taxon>
        <taxon>Solanoideae</taxon>
        <taxon>Solaneae</taxon>
        <taxon>Solanum</taxon>
    </lineage>
</organism>
<comment type="similarity">
    <text evidence="4">Belongs to the iron/ascorbate-dependent oxidoreductase family.</text>
</comment>
<reference evidence="7" key="1">
    <citation type="journal article" date="2011" name="Nature">
        <title>Genome sequence and analysis of the tuber crop potato.</title>
        <authorList>
            <consortium name="The Potato Genome Sequencing Consortium"/>
        </authorList>
    </citation>
    <scope>NUCLEOTIDE SEQUENCE [LARGE SCALE GENOMIC DNA]</scope>
    <source>
        <strain evidence="7">cv. DM1-3 516 R44</strain>
    </source>
</reference>
<dbReference type="Gramene" id="PGSC0003DMT400081912">
    <property type="protein sequence ID" value="PGSC0003DMT400081912"/>
    <property type="gene ID" value="PGSC0003DMG400032156"/>
</dbReference>
<dbReference type="GO" id="GO:0031418">
    <property type="term" value="F:L-ascorbic acid binding"/>
    <property type="evidence" value="ECO:0007669"/>
    <property type="project" value="UniProtKB-KW"/>
</dbReference>
<dbReference type="EnsemblPlants" id="PGSC0003DMT400081912">
    <property type="protein sequence ID" value="PGSC0003DMT400081912"/>
    <property type="gene ID" value="PGSC0003DMG400032156"/>
</dbReference>
<evidence type="ECO:0000259" key="5">
    <source>
        <dbReference type="PROSITE" id="PS51471"/>
    </source>
</evidence>
<sequence>MASTKVTIPTIDFCDSELKPNTPQWESTKVQVFEALQEFGCFEAIYNKVPNEIREGMFDTLKEVFDFPLPKLIEYREKPFHIYDGQIPSVPLFGSVYSADLVLPNSVETFANTFWSHGNPNFSNVAKSYFKQLMELNDMVKKMVLESLGLKNYIDEFLNSNVYMSRFTNYKVIKGENENKSGLPSHTDSSYLTIIKQNQNGLQVLYKNGEWIELNRQNGLQVLYKNGEWIELNHTSPNSYIVLSEDVFMAWTNDRLTSAQHRVVTTGDKERFSIQVFSFPNPDYTVKVPQELVDEEHPLMYKPFKMSEYNKYIMLGAKNGLGVKNYCGL</sequence>
<dbReference type="GO" id="GO:0009805">
    <property type="term" value="P:coumarin biosynthetic process"/>
    <property type="evidence" value="ECO:0007669"/>
    <property type="project" value="UniProtKB-ARBA"/>
</dbReference>
<name>M1D599_SOLTU</name>
<dbReference type="eggNOG" id="KOG0143">
    <property type="taxonomic scope" value="Eukaryota"/>
</dbReference>
<dbReference type="Pfam" id="PF03171">
    <property type="entry name" value="2OG-FeII_Oxy"/>
    <property type="match status" value="2"/>
</dbReference>
<proteinExistence type="inferred from homology"/>
<dbReference type="SUPFAM" id="SSF51197">
    <property type="entry name" value="Clavaminate synthase-like"/>
    <property type="match status" value="2"/>
</dbReference>
<keyword evidence="4" id="KW-0560">Oxidoreductase</keyword>
<dbReference type="InterPro" id="IPR027443">
    <property type="entry name" value="IPNS-like_sf"/>
</dbReference>
<dbReference type="PaxDb" id="4113-PGSC0003DMT400081912"/>
<keyword evidence="2" id="KW-0847">Vitamin C</keyword>
<evidence type="ECO:0000313" key="6">
    <source>
        <dbReference type="EnsemblPlants" id="PGSC0003DMT400081912"/>
    </source>
</evidence>
<dbReference type="PROSITE" id="PS51471">
    <property type="entry name" value="FE2OG_OXY"/>
    <property type="match status" value="1"/>
</dbReference>
<dbReference type="HOGENOM" id="CLU_010119_3_1_1"/>
<dbReference type="InParanoid" id="M1D599"/>
<dbReference type="GO" id="GO:0002238">
    <property type="term" value="P:response to molecule of fungal origin"/>
    <property type="evidence" value="ECO:0007669"/>
    <property type="project" value="UniProtKB-ARBA"/>
</dbReference>
<keyword evidence="3 4" id="KW-0408">Iron</keyword>
<dbReference type="GO" id="GO:0016706">
    <property type="term" value="F:2-oxoglutarate-dependent dioxygenase activity"/>
    <property type="evidence" value="ECO:0000318"/>
    <property type="project" value="GO_Central"/>
</dbReference>
<evidence type="ECO:0000256" key="3">
    <source>
        <dbReference type="ARBA" id="ARBA00023004"/>
    </source>
</evidence>
<dbReference type="GO" id="GO:0046872">
    <property type="term" value="F:metal ion binding"/>
    <property type="evidence" value="ECO:0007669"/>
    <property type="project" value="UniProtKB-KW"/>
</dbReference>
<dbReference type="OMA" id="EWIDFNT"/>
<evidence type="ECO:0000256" key="4">
    <source>
        <dbReference type="RuleBase" id="RU003682"/>
    </source>
</evidence>
<feature type="domain" description="Fe2OG dioxygenase" evidence="5">
    <location>
        <begin position="159"/>
        <end position="282"/>
    </location>
</feature>
<dbReference type="InterPro" id="IPR044861">
    <property type="entry name" value="IPNS-like_FE2OG_OXY"/>
</dbReference>
<reference evidence="6" key="2">
    <citation type="submission" date="2015-06" db="UniProtKB">
        <authorList>
            <consortium name="EnsemblPlants"/>
        </authorList>
    </citation>
    <scope>IDENTIFICATION</scope>
    <source>
        <strain evidence="6">DM1-3 516 R44</strain>
    </source>
</reference>